<dbReference type="PANTHER" id="PTHR43805">
    <property type="entry name" value="GLYCEROPHOSPHORYL DIESTER PHOSPHODIESTERASE"/>
    <property type="match status" value="1"/>
</dbReference>
<gene>
    <name evidence="2" type="ORF">ACFFGY_00475</name>
</gene>
<sequence>MPSMPLIVAHRGCSALHRENSPAAWDAAVVAGADYVEVDLRVSGDGVVVCCHDADLRRLIGRSAVVAETSARDLATLFSGGHPAAPPLDMLFASLPGDVPLLFDIKDERSLALDVILQALAQYSDREMLLGLHAPASVGHVRAAGWSRHVLGFLKPGNPAAEESFFDAGGDVLRIWEWDATAGRLQREAAAGRPAWITMGEGNTGRRVGDHGADALLRMAEEGAAAFLVNDPLATRRVLAGADAELR</sequence>
<keyword evidence="3" id="KW-1185">Reference proteome</keyword>
<reference evidence="2 3" key="1">
    <citation type="submission" date="2024-09" db="EMBL/GenBank/DDBJ databases">
        <authorList>
            <person name="Sun Q."/>
            <person name="Mori K."/>
        </authorList>
    </citation>
    <scope>NUCLEOTIDE SEQUENCE [LARGE SCALE GENOMIC DNA]</scope>
    <source>
        <strain evidence="2 3">TBRC 5777</strain>
    </source>
</reference>
<feature type="domain" description="GP-PDE" evidence="1">
    <location>
        <begin position="5"/>
        <end position="239"/>
    </location>
</feature>
<organism evidence="2 3">
    <name type="scientific">Roseomonas elaeocarpi</name>
    <dbReference type="NCBI Taxonomy" id="907779"/>
    <lineage>
        <taxon>Bacteria</taxon>
        <taxon>Pseudomonadati</taxon>
        <taxon>Pseudomonadota</taxon>
        <taxon>Alphaproteobacteria</taxon>
        <taxon>Acetobacterales</taxon>
        <taxon>Roseomonadaceae</taxon>
        <taxon>Roseomonas</taxon>
    </lineage>
</organism>
<dbReference type="PROSITE" id="PS51704">
    <property type="entry name" value="GP_PDE"/>
    <property type="match status" value="1"/>
</dbReference>
<dbReference type="SUPFAM" id="SSF51695">
    <property type="entry name" value="PLC-like phosphodiesterases"/>
    <property type="match status" value="1"/>
</dbReference>
<evidence type="ECO:0000259" key="1">
    <source>
        <dbReference type="PROSITE" id="PS51704"/>
    </source>
</evidence>
<name>A0ABV6JLV5_9PROT</name>
<evidence type="ECO:0000313" key="3">
    <source>
        <dbReference type="Proteomes" id="UP001589865"/>
    </source>
</evidence>
<proteinExistence type="predicted"/>
<dbReference type="InterPro" id="IPR017946">
    <property type="entry name" value="PLC-like_Pdiesterase_TIM-brl"/>
</dbReference>
<comment type="caution">
    <text evidence="2">The sequence shown here is derived from an EMBL/GenBank/DDBJ whole genome shotgun (WGS) entry which is preliminary data.</text>
</comment>
<dbReference type="PANTHER" id="PTHR43805:SF1">
    <property type="entry name" value="GP-PDE DOMAIN-CONTAINING PROTEIN"/>
    <property type="match status" value="1"/>
</dbReference>
<dbReference type="EMBL" id="JBHLUN010000001">
    <property type="protein sequence ID" value="MFC0406701.1"/>
    <property type="molecule type" value="Genomic_DNA"/>
</dbReference>
<dbReference type="Gene3D" id="3.20.20.190">
    <property type="entry name" value="Phosphatidylinositol (PI) phosphodiesterase"/>
    <property type="match status" value="1"/>
</dbReference>
<dbReference type="RefSeq" id="WP_377042376.1">
    <property type="nucleotide sequence ID" value="NZ_JBHLUN010000001.1"/>
</dbReference>
<dbReference type="Pfam" id="PF03009">
    <property type="entry name" value="GDPD"/>
    <property type="match status" value="1"/>
</dbReference>
<evidence type="ECO:0000313" key="2">
    <source>
        <dbReference type="EMBL" id="MFC0406701.1"/>
    </source>
</evidence>
<protein>
    <submittedName>
        <fullName evidence="2">Glycerophosphodiester phosphodiesterase</fullName>
    </submittedName>
</protein>
<dbReference type="Proteomes" id="UP001589865">
    <property type="component" value="Unassembled WGS sequence"/>
</dbReference>
<accession>A0ABV6JLV5</accession>
<dbReference type="InterPro" id="IPR030395">
    <property type="entry name" value="GP_PDE_dom"/>
</dbReference>